<evidence type="ECO:0000313" key="3">
    <source>
        <dbReference type="Proteomes" id="UP000825072"/>
    </source>
</evidence>
<accession>A0AAD1KPR7</accession>
<dbReference type="Proteomes" id="UP000825072">
    <property type="component" value="Chromosome 1"/>
</dbReference>
<proteinExistence type="predicted"/>
<evidence type="ECO:0000313" key="2">
    <source>
        <dbReference type="EMBL" id="BCY24810.1"/>
    </source>
</evidence>
<dbReference type="Pfam" id="PF01610">
    <property type="entry name" value="DDE_Tnp_ISL3"/>
    <property type="match status" value="1"/>
</dbReference>
<protein>
    <recommendedName>
        <fullName evidence="1">Transposase IS204/IS1001/IS1096/IS1165 DDE domain-containing protein</fullName>
    </recommendedName>
</protein>
<dbReference type="AlphaFoldDB" id="A0AAD1KPR7"/>
<evidence type="ECO:0000259" key="1">
    <source>
        <dbReference type="Pfam" id="PF01610"/>
    </source>
</evidence>
<dbReference type="InterPro" id="IPR002560">
    <property type="entry name" value="Transposase_DDE"/>
</dbReference>
<name>A0AAD1KPR7_9ACTN</name>
<sequence length="132" mass="14915">MMDPFPTIRLVGNALNLCRRRVQVEATWAVYQRMITPYRASTRAQGRETMISLIDSLGSASPTSLVEVCKLDRALTMRRGDVLAFFDHDESSNGPTEAINGRLEHFRETALGFRNLTHYIARSLLEADGFRP</sequence>
<reference evidence="2" key="1">
    <citation type="submission" date="2021-06" db="EMBL/GenBank/DDBJ databases">
        <title>Genome sequence of Cutibacterium modestum strain KB17-24694.</title>
        <authorList>
            <person name="Dekio I."/>
            <person name="Asahina A."/>
            <person name="Nishida M."/>
        </authorList>
    </citation>
    <scope>NUCLEOTIDE SEQUENCE</scope>
    <source>
        <strain evidence="2">KB17-24694</strain>
    </source>
</reference>
<feature type="domain" description="Transposase IS204/IS1001/IS1096/IS1165 DDE" evidence="1">
    <location>
        <begin position="17"/>
        <end position="122"/>
    </location>
</feature>
<gene>
    <name evidence="2" type="ORF">KB1_08000</name>
</gene>
<organism evidence="2 3">
    <name type="scientific">Cutibacterium modestum</name>
    <dbReference type="NCBI Taxonomy" id="2559073"/>
    <lineage>
        <taxon>Bacteria</taxon>
        <taxon>Bacillati</taxon>
        <taxon>Actinomycetota</taxon>
        <taxon>Actinomycetes</taxon>
        <taxon>Propionibacteriales</taxon>
        <taxon>Propionibacteriaceae</taxon>
        <taxon>Cutibacterium</taxon>
    </lineage>
</organism>
<dbReference type="EMBL" id="AP024747">
    <property type="protein sequence ID" value="BCY24810.1"/>
    <property type="molecule type" value="Genomic_DNA"/>
</dbReference>